<organism evidence="2 3">
    <name type="scientific">Yinghuangia soli</name>
    <dbReference type="NCBI Taxonomy" id="2908204"/>
    <lineage>
        <taxon>Bacteria</taxon>
        <taxon>Bacillati</taxon>
        <taxon>Actinomycetota</taxon>
        <taxon>Actinomycetes</taxon>
        <taxon>Kitasatosporales</taxon>
        <taxon>Streptomycetaceae</taxon>
        <taxon>Yinghuangia</taxon>
    </lineage>
</organism>
<evidence type="ECO:0000259" key="1">
    <source>
        <dbReference type="Pfam" id="PF02698"/>
    </source>
</evidence>
<accession>A0AA41PZZ5</accession>
<dbReference type="CDD" id="cd06259">
    <property type="entry name" value="YdcF-like"/>
    <property type="match status" value="1"/>
</dbReference>
<evidence type="ECO:0000313" key="3">
    <source>
        <dbReference type="Proteomes" id="UP001165378"/>
    </source>
</evidence>
<dbReference type="PANTHER" id="PTHR30336">
    <property type="entry name" value="INNER MEMBRANE PROTEIN, PROBABLE PERMEASE"/>
    <property type="match status" value="1"/>
</dbReference>
<gene>
    <name evidence="2" type="ORF">LZ495_10020</name>
</gene>
<protein>
    <submittedName>
        <fullName evidence="2">YdcF family protein</fullName>
    </submittedName>
</protein>
<comment type="caution">
    <text evidence="2">The sequence shown here is derived from an EMBL/GenBank/DDBJ whole genome shotgun (WGS) entry which is preliminary data.</text>
</comment>
<dbReference type="PANTHER" id="PTHR30336:SF6">
    <property type="entry name" value="INTEGRAL MEMBRANE PROTEIN"/>
    <property type="match status" value="1"/>
</dbReference>
<feature type="domain" description="DUF218" evidence="1">
    <location>
        <begin position="51"/>
        <end position="168"/>
    </location>
</feature>
<dbReference type="RefSeq" id="WP_235051708.1">
    <property type="nucleotide sequence ID" value="NZ_JAKFHA010000004.1"/>
</dbReference>
<dbReference type="InterPro" id="IPR051599">
    <property type="entry name" value="Cell_Envelope_Assoc"/>
</dbReference>
<dbReference type="Proteomes" id="UP001165378">
    <property type="component" value="Unassembled WGS sequence"/>
</dbReference>
<sequence>MAKFLRARRGQRIIFQAAVVAAVVGLTPVTWVYAAADGRVRTASDVPHMPVALVLGAGVWGDQPSRLLARRLDVALELYRTGKVDVILVSGDNSRDSYNEPDVMRRYLVERGVPAKHVVADYAGFSTWDSCVRAKQIFGVDKAIVVSQSFHVRRALALCDAAGVDAYGVGDDSMGGDLVGPTVFGSAREILAAYKAVGEMTLKPSPAALGAKETGVAEALADRTAR</sequence>
<dbReference type="InterPro" id="IPR003848">
    <property type="entry name" value="DUF218"/>
</dbReference>
<dbReference type="AlphaFoldDB" id="A0AA41PZZ5"/>
<dbReference type="EMBL" id="JAKFHA010000004">
    <property type="protein sequence ID" value="MCF2527547.1"/>
    <property type="molecule type" value="Genomic_DNA"/>
</dbReference>
<dbReference type="GO" id="GO:0005886">
    <property type="term" value="C:plasma membrane"/>
    <property type="evidence" value="ECO:0007669"/>
    <property type="project" value="TreeGrafter"/>
</dbReference>
<evidence type="ECO:0000313" key="2">
    <source>
        <dbReference type="EMBL" id="MCF2527547.1"/>
    </source>
</evidence>
<name>A0AA41PZZ5_9ACTN</name>
<keyword evidence="3" id="KW-1185">Reference proteome</keyword>
<reference evidence="2" key="1">
    <citation type="submission" date="2022-01" db="EMBL/GenBank/DDBJ databases">
        <title>Genome-Based Taxonomic Classification of the Phylum Actinobacteria.</title>
        <authorList>
            <person name="Gao Y."/>
        </authorList>
    </citation>
    <scope>NUCLEOTIDE SEQUENCE</scope>
    <source>
        <strain evidence="2">KLBMP 8922</strain>
    </source>
</reference>
<dbReference type="Pfam" id="PF02698">
    <property type="entry name" value="DUF218"/>
    <property type="match status" value="1"/>
</dbReference>
<proteinExistence type="predicted"/>